<dbReference type="Pfam" id="PF00512">
    <property type="entry name" value="HisKA"/>
    <property type="match status" value="1"/>
</dbReference>
<dbReference type="FunFam" id="1.10.287.130:FF:000038">
    <property type="entry name" value="Sensory transduction histidine kinase"/>
    <property type="match status" value="1"/>
</dbReference>
<dbReference type="CDD" id="cd16922">
    <property type="entry name" value="HATPase_EvgS-ArcB-TorS-like"/>
    <property type="match status" value="1"/>
</dbReference>
<dbReference type="AlphaFoldDB" id="W9DV53"/>
<feature type="domain" description="PAC" evidence="14">
    <location>
        <begin position="286"/>
        <end position="337"/>
    </location>
</feature>
<dbReference type="InterPro" id="IPR000014">
    <property type="entry name" value="PAS"/>
</dbReference>
<dbReference type="InterPro" id="IPR035965">
    <property type="entry name" value="PAS-like_dom_sf"/>
</dbReference>
<dbReference type="Proteomes" id="UP000019483">
    <property type="component" value="Unassembled WGS sequence"/>
</dbReference>
<dbReference type="SMART" id="SM00065">
    <property type="entry name" value="GAF"/>
    <property type="match status" value="1"/>
</dbReference>
<dbReference type="EC" id="2.7.13.3" evidence="3"/>
<dbReference type="Gene3D" id="3.30.450.20">
    <property type="entry name" value="PAS domain"/>
    <property type="match status" value="4"/>
</dbReference>
<dbReference type="Pfam" id="PF08447">
    <property type="entry name" value="PAS_3"/>
    <property type="match status" value="2"/>
</dbReference>
<dbReference type="GO" id="GO:0016020">
    <property type="term" value="C:membrane"/>
    <property type="evidence" value="ECO:0007669"/>
    <property type="project" value="UniProtKB-SubCell"/>
</dbReference>
<dbReference type="InterPro" id="IPR003594">
    <property type="entry name" value="HATPase_dom"/>
</dbReference>
<dbReference type="EMBL" id="AZAJ01000001">
    <property type="protein sequence ID" value="ETA69510.1"/>
    <property type="molecule type" value="Genomic_DNA"/>
</dbReference>
<dbReference type="InterPro" id="IPR036890">
    <property type="entry name" value="HATPase_C_sf"/>
</dbReference>
<accession>W9DV53</accession>
<dbReference type="InterPro" id="IPR013656">
    <property type="entry name" value="PAS_4"/>
</dbReference>
<dbReference type="InterPro" id="IPR001610">
    <property type="entry name" value="PAC"/>
</dbReference>
<keyword evidence="5" id="KW-0808">Transferase</keyword>
<dbReference type="GO" id="GO:0005524">
    <property type="term" value="F:ATP binding"/>
    <property type="evidence" value="ECO:0007669"/>
    <property type="project" value="UniProtKB-KW"/>
</dbReference>
<dbReference type="SMART" id="SM00387">
    <property type="entry name" value="HATPase_c"/>
    <property type="match status" value="1"/>
</dbReference>
<comment type="caution">
    <text evidence="15">The sequence shown here is derived from an EMBL/GenBank/DDBJ whole genome shotgun (WGS) entry which is preliminary data.</text>
</comment>
<dbReference type="SMART" id="SM00091">
    <property type="entry name" value="PAS"/>
    <property type="match status" value="2"/>
</dbReference>
<reference evidence="15 16" key="1">
    <citation type="submission" date="2013-08" db="EMBL/GenBank/DDBJ databases">
        <authorList>
            <consortium name="DOE Joint Genome Institute"/>
            <person name="Eisen J."/>
            <person name="Huntemann M."/>
            <person name="Han J."/>
            <person name="Chen A."/>
            <person name="Kyrpides N."/>
            <person name="Mavromatis K."/>
            <person name="Markowitz V."/>
            <person name="Palaniappan K."/>
            <person name="Ivanova N."/>
            <person name="Schaumberg A."/>
            <person name="Pati A."/>
            <person name="Liolios K."/>
            <person name="Nordberg H.P."/>
            <person name="Cantor M.N."/>
            <person name="Hua S.X."/>
            <person name="Woyke T."/>
        </authorList>
    </citation>
    <scope>NUCLEOTIDE SEQUENCE [LARGE SCALE GENOMIC DNA]</scope>
    <source>
        <strain evidence="15 16">DSM 2278</strain>
    </source>
</reference>
<keyword evidence="10" id="KW-0472">Membrane</keyword>
<dbReference type="SUPFAM" id="SSF55874">
    <property type="entry name" value="ATPase domain of HSP90 chaperone/DNA topoisomerase II/histidine kinase"/>
    <property type="match status" value="1"/>
</dbReference>
<feature type="domain" description="PAC" evidence="14">
    <location>
        <begin position="534"/>
        <end position="585"/>
    </location>
</feature>
<keyword evidence="4" id="KW-0597">Phosphoprotein</keyword>
<comment type="catalytic activity">
    <reaction evidence="1">
        <text>ATP + protein L-histidine = ADP + protein N-phospho-L-histidine.</text>
        <dbReference type="EC" id="2.7.13.3"/>
    </reaction>
</comment>
<dbReference type="InterPro" id="IPR013655">
    <property type="entry name" value="PAS_fold_3"/>
</dbReference>
<dbReference type="InterPro" id="IPR003018">
    <property type="entry name" value="GAF"/>
</dbReference>
<sequence>MLDMGTGKMELKDPEINASDHNETKEKNEFLLKQRLDYEHATVQCMRTLLEPGSIDDILPRILKIVHRVVDNSRTYIFKNEPDPERGLCMSQIYEAVSQGIEPQINNPELQHISYNEATPTLLTVLENRHHFAYLVEELEDPERTILSEQGILSVLIIPIYASKDFWGFIGFDDCEKAREWDENDIDLLRIVADGIGELISHRKAENELRESEALLNEVGRIGKIGGWEYDVASGNGKWTSEVYRIHEVEMDSDLSVADTLEFYPAESRKLVEKAFNDAIEKAKPYDLELELITGKGNHKWIRTRGRPTIENGKNVKIIGSFQDITEYKNAEKKRRESEEKLKIFIEHAPVTIAMLDRNMQHIAVSRKWLEELGSTEDIIGLSHYEVYPFINNEVREAHQRALKGDIVRKEEDRIKLPDGSIRWTRWEVRPWKASDGTIGGIIIFSENITERKESEIALKESKALLSEVGEIAKIGGWELDVKSNKVTWTEEVEEIQGIEDVSNPGESLKLFLPESKKILKKALDDAIKNAEPYELDLEMISGRGDYKWVRAIAKPVMEGNKVVKLTGTLQDITIIKEAELKLLESESCVRRKLNAIMEPEGDIAELELTDIIDKEPMEILMQNFYNLTHISVGIIDLEGNILIATGWQDICMNFHRKNPESCKHCIESDRELSNGVEPGKFKAYKCKNNMWDVATPIVVGGTHMGNLLLGQFFLEEEEIPYETFKLQAKKYGFDKKEYFDALEKVPHWNQETIKETMEFYMQLTNVMTSMSYSNIKLARTLEERDGLLNSLHDSEEKLKLFIEHAPASLAMFDKEMRYISASRRWMDDFSLDKQDIIGISHYEIFPELTDELKEVHRRALEGEVISNEEDRFERADETIQWLHWEVRPWKIFDGTIGGIVIFSEDITERKKAEHSLIEAKMLAEHNNRIKSEFLANMSHELRTPLTAVIGFSDILQEGTVGELTEKQLGYINNINKGGKHLLEIINGILDLSKVEAGKMDLECEDFIISKIIDETLNSMSSLSVRKNIKFILENNVDEMNIHADKAKLRQILYNLLTNAIKFTPENGEVSVSIDKTDNGIQVSVKDTGIGIPAEMQEEIFSPFTQVDASSKRRYGGTGLGLALVKKFVEMHNGKVWLESEEGKGSTFTFTIENQKKNE</sequence>
<organism evidence="15 16">
    <name type="scientific">Methanolobus tindarius DSM 2278</name>
    <dbReference type="NCBI Taxonomy" id="1090322"/>
    <lineage>
        <taxon>Archaea</taxon>
        <taxon>Methanobacteriati</taxon>
        <taxon>Methanobacteriota</taxon>
        <taxon>Stenosarchaea group</taxon>
        <taxon>Methanomicrobia</taxon>
        <taxon>Methanosarcinales</taxon>
        <taxon>Methanosarcinaceae</taxon>
        <taxon>Methanolobus</taxon>
    </lineage>
</organism>
<feature type="domain" description="PAS" evidence="13">
    <location>
        <begin position="795"/>
        <end position="864"/>
    </location>
</feature>
<dbReference type="PROSITE" id="PS50109">
    <property type="entry name" value="HIS_KIN"/>
    <property type="match status" value="1"/>
</dbReference>
<dbReference type="SUPFAM" id="SSF55781">
    <property type="entry name" value="GAF domain-like"/>
    <property type="match status" value="1"/>
</dbReference>
<evidence type="ECO:0000256" key="7">
    <source>
        <dbReference type="ARBA" id="ARBA00022777"/>
    </source>
</evidence>
<feature type="domain" description="PAC" evidence="14">
    <location>
        <begin position="409"/>
        <end position="461"/>
    </location>
</feature>
<name>W9DV53_METTI</name>
<dbReference type="PRINTS" id="PR00344">
    <property type="entry name" value="BCTRLSENSOR"/>
</dbReference>
<feature type="domain" description="Histidine kinase" evidence="12">
    <location>
        <begin position="937"/>
        <end position="1156"/>
    </location>
</feature>
<dbReference type="InterPro" id="IPR036097">
    <property type="entry name" value="HisK_dim/P_sf"/>
</dbReference>
<evidence type="ECO:0000256" key="9">
    <source>
        <dbReference type="ARBA" id="ARBA00023012"/>
    </source>
</evidence>
<evidence type="ECO:0000256" key="3">
    <source>
        <dbReference type="ARBA" id="ARBA00012438"/>
    </source>
</evidence>
<dbReference type="Gene3D" id="2.10.70.100">
    <property type="match status" value="1"/>
</dbReference>
<dbReference type="GO" id="GO:0000155">
    <property type="term" value="F:phosphorelay sensor kinase activity"/>
    <property type="evidence" value="ECO:0007669"/>
    <property type="project" value="InterPro"/>
</dbReference>
<evidence type="ECO:0000256" key="5">
    <source>
        <dbReference type="ARBA" id="ARBA00022679"/>
    </source>
</evidence>
<evidence type="ECO:0000259" key="12">
    <source>
        <dbReference type="PROSITE" id="PS50109"/>
    </source>
</evidence>
<keyword evidence="11" id="KW-0131">Cell cycle</keyword>
<dbReference type="Gene3D" id="3.30.450.40">
    <property type="match status" value="1"/>
</dbReference>
<keyword evidence="16" id="KW-1185">Reference proteome</keyword>
<feature type="domain" description="PAC" evidence="14">
    <location>
        <begin position="867"/>
        <end position="919"/>
    </location>
</feature>
<dbReference type="Gene3D" id="1.10.287.130">
    <property type="match status" value="1"/>
</dbReference>
<gene>
    <name evidence="15" type="ORF">MettiDRAFT_3012</name>
</gene>
<evidence type="ECO:0000256" key="1">
    <source>
        <dbReference type="ARBA" id="ARBA00000085"/>
    </source>
</evidence>
<evidence type="ECO:0000256" key="11">
    <source>
        <dbReference type="ARBA" id="ARBA00023306"/>
    </source>
</evidence>
<dbReference type="Pfam" id="PF02518">
    <property type="entry name" value="HATPase_c"/>
    <property type="match status" value="1"/>
</dbReference>
<evidence type="ECO:0000313" key="15">
    <source>
        <dbReference type="EMBL" id="ETA69510.1"/>
    </source>
</evidence>
<dbReference type="Gene3D" id="3.30.565.10">
    <property type="entry name" value="Histidine kinase-like ATPase, C-terminal domain"/>
    <property type="match status" value="1"/>
</dbReference>
<dbReference type="InterPro" id="IPR003661">
    <property type="entry name" value="HisK_dim/P_dom"/>
</dbReference>
<dbReference type="Pfam" id="PF10114">
    <property type="entry name" value="PocR"/>
    <property type="match status" value="1"/>
</dbReference>
<proteinExistence type="predicted"/>
<dbReference type="Pfam" id="PF01590">
    <property type="entry name" value="GAF"/>
    <property type="match status" value="1"/>
</dbReference>
<dbReference type="InterPro" id="IPR052162">
    <property type="entry name" value="Sensor_kinase/Photoreceptor"/>
</dbReference>
<dbReference type="PANTHER" id="PTHR43304">
    <property type="entry name" value="PHYTOCHROME-LIKE PROTEIN CPH1"/>
    <property type="match status" value="1"/>
</dbReference>
<protein>
    <recommendedName>
        <fullName evidence="3">histidine kinase</fullName>
        <ecNumber evidence="3">2.7.13.3</ecNumber>
    </recommendedName>
</protein>
<evidence type="ECO:0000256" key="6">
    <source>
        <dbReference type="ARBA" id="ARBA00022741"/>
    </source>
</evidence>
<keyword evidence="6" id="KW-0547">Nucleotide-binding</keyword>
<evidence type="ECO:0000313" key="16">
    <source>
        <dbReference type="Proteomes" id="UP000019483"/>
    </source>
</evidence>
<keyword evidence="7" id="KW-0418">Kinase</keyword>
<dbReference type="CDD" id="cd00130">
    <property type="entry name" value="PAS"/>
    <property type="match status" value="2"/>
</dbReference>
<keyword evidence="9" id="KW-0902">Two-component regulatory system</keyword>
<comment type="subcellular location">
    <subcellularLocation>
        <location evidence="2">Membrane</location>
    </subcellularLocation>
</comment>
<dbReference type="InterPro" id="IPR004358">
    <property type="entry name" value="Sig_transdc_His_kin-like_C"/>
</dbReference>
<evidence type="ECO:0000256" key="10">
    <source>
        <dbReference type="ARBA" id="ARBA00023136"/>
    </source>
</evidence>
<dbReference type="InterPro" id="IPR005467">
    <property type="entry name" value="His_kinase_dom"/>
</dbReference>
<dbReference type="CDD" id="cd00082">
    <property type="entry name" value="HisKA"/>
    <property type="match status" value="1"/>
</dbReference>
<dbReference type="SMART" id="SM00086">
    <property type="entry name" value="PAC"/>
    <property type="match status" value="4"/>
</dbReference>
<dbReference type="NCBIfam" id="TIGR00229">
    <property type="entry name" value="sensory_box"/>
    <property type="match status" value="2"/>
</dbReference>
<dbReference type="PANTHER" id="PTHR43304:SF1">
    <property type="entry name" value="PAC DOMAIN-CONTAINING PROTEIN"/>
    <property type="match status" value="1"/>
</dbReference>
<dbReference type="Pfam" id="PF08448">
    <property type="entry name" value="PAS_4"/>
    <property type="match status" value="2"/>
</dbReference>
<dbReference type="FunFam" id="3.30.565.10:FF:000010">
    <property type="entry name" value="Sensor histidine kinase RcsC"/>
    <property type="match status" value="1"/>
</dbReference>
<dbReference type="InterPro" id="IPR000700">
    <property type="entry name" value="PAS-assoc_C"/>
</dbReference>
<dbReference type="SMART" id="SM00388">
    <property type="entry name" value="HisKA"/>
    <property type="match status" value="1"/>
</dbReference>
<dbReference type="SUPFAM" id="SSF47384">
    <property type="entry name" value="Homodimeric domain of signal transducing histidine kinase"/>
    <property type="match status" value="1"/>
</dbReference>
<evidence type="ECO:0000256" key="2">
    <source>
        <dbReference type="ARBA" id="ARBA00004370"/>
    </source>
</evidence>
<dbReference type="SUPFAM" id="SSF55785">
    <property type="entry name" value="PYP-like sensor domain (PAS domain)"/>
    <property type="match status" value="4"/>
</dbReference>
<keyword evidence="8" id="KW-0067">ATP-binding</keyword>
<evidence type="ECO:0000259" key="13">
    <source>
        <dbReference type="PROSITE" id="PS50112"/>
    </source>
</evidence>
<evidence type="ECO:0000259" key="14">
    <source>
        <dbReference type="PROSITE" id="PS50113"/>
    </source>
</evidence>
<dbReference type="PROSITE" id="PS50112">
    <property type="entry name" value="PAS"/>
    <property type="match status" value="1"/>
</dbReference>
<dbReference type="STRING" id="1090322.MettiDRAFT_3012"/>
<evidence type="ECO:0000256" key="8">
    <source>
        <dbReference type="ARBA" id="ARBA00022840"/>
    </source>
</evidence>
<dbReference type="InterPro" id="IPR018771">
    <property type="entry name" value="PocR_dom"/>
</dbReference>
<evidence type="ECO:0000256" key="4">
    <source>
        <dbReference type="ARBA" id="ARBA00022553"/>
    </source>
</evidence>
<dbReference type="InterPro" id="IPR029016">
    <property type="entry name" value="GAF-like_dom_sf"/>
</dbReference>
<dbReference type="PROSITE" id="PS50113">
    <property type="entry name" value="PAC"/>
    <property type="match status" value="4"/>
</dbReference>